<keyword evidence="7 10" id="KW-1133">Transmembrane helix</keyword>
<dbReference type="PANTHER" id="PTHR19315">
    <property type="entry name" value="ER MEMBRANE PROTEIN COMPLEX SUBUNIT 4"/>
    <property type="match status" value="1"/>
</dbReference>
<evidence type="ECO:0000256" key="4">
    <source>
        <dbReference type="ARBA" id="ARBA00020820"/>
    </source>
</evidence>
<name>A0A1W4XD66_AGRPL</name>
<dbReference type="Proteomes" id="UP000192223">
    <property type="component" value="Unplaced"/>
</dbReference>
<accession>A0A1W4XD66</accession>
<keyword evidence="5 10" id="KW-0812">Transmembrane</keyword>
<dbReference type="STRING" id="224129.A0A1W4XD66"/>
<sequence length="174" mass="19431">MSNKTNRRLKWSLDSTRNNRLNVLNDTLLASPPAYSSSAISSSSEITKKVDTSHLLFKKSWELALGPIKQVPMNLFIMYMAGNSISIFPIMMVGMLFMRPIQALFSVNSTFKLIENSSAIGQKIVYILGNFINIGLALYKCQSMGLLPTHSSDWLAFIDPQQRQEYLGGGFVLS</sequence>
<organism evidence="11 12">
    <name type="scientific">Agrilus planipennis</name>
    <name type="common">Emerald ash borer</name>
    <name type="synonym">Agrilus marcopoli</name>
    <dbReference type="NCBI Taxonomy" id="224129"/>
    <lineage>
        <taxon>Eukaryota</taxon>
        <taxon>Metazoa</taxon>
        <taxon>Ecdysozoa</taxon>
        <taxon>Arthropoda</taxon>
        <taxon>Hexapoda</taxon>
        <taxon>Insecta</taxon>
        <taxon>Pterygota</taxon>
        <taxon>Neoptera</taxon>
        <taxon>Endopterygota</taxon>
        <taxon>Coleoptera</taxon>
        <taxon>Polyphaga</taxon>
        <taxon>Elateriformia</taxon>
        <taxon>Buprestoidea</taxon>
        <taxon>Buprestidae</taxon>
        <taxon>Agrilinae</taxon>
        <taxon>Agrilus</taxon>
    </lineage>
</organism>
<keyword evidence="6" id="KW-0256">Endoplasmic reticulum</keyword>
<dbReference type="FunCoup" id="A0A1W4XD66">
    <property type="interactions" value="2112"/>
</dbReference>
<evidence type="ECO:0000313" key="11">
    <source>
        <dbReference type="Proteomes" id="UP000192223"/>
    </source>
</evidence>
<dbReference type="OrthoDB" id="369569at2759"/>
<dbReference type="GeneID" id="108743036"/>
<evidence type="ECO:0000313" key="12">
    <source>
        <dbReference type="RefSeq" id="XP_018333944.1"/>
    </source>
</evidence>
<dbReference type="InterPro" id="IPR009445">
    <property type="entry name" value="TMEM85/Emc4"/>
</dbReference>
<protein>
    <recommendedName>
        <fullName evidence="4 9">ER membrane protein complex subunit 4</fullName>
    </recommendedName>
</protein>
<dbReference type="CTD" id="51234"/>
<feature type="transmembrane region" description="Helical" evidence="10">
    <location>
        <begin position="118"/>
        <end position="139"/>
    </location>
</feature>
<comment type="subunit">
    <text evidence="3">Component of the ER membrane protein complex (EMC).</text>
</comment>
<feature type="transmembrane region" description="Helical" evidence="10">
    <location>
        <begin position="76"/>
        <end position="98"/>
    </location>
</feature>
<reference evidence="12" key="1">
    <citation type="submission" date="2025-08" db="UniProtKB">
        <authorList>
            <consortium name="RefSeq"/>
        </authorList>
    </citation>
    <scope>IDENTIFICATION</scope>
    <source>
        <tissue evidence="12">Entire body</tissue>
    </source>
</reference>
<dbReference type="AlphaFoldDB" id="A0A1W4XD66"/>
<evidence type="ECO:0000256" key="5">
    <source>
        <dbReference type="ARBA" id="ARBA00022692"/>
    </source>
</evidence>
<evidence type="ECO:0000256" key="10">
    <source>
        <dbReference type="SAM" id="Phobius"/>
    </source>
</evidence>
<keyword evidence="8 9" id="KW-0472">Membrane</keyword>
<dbReference type="GO" id="GO:0005789">
    <property type="term" value="C:endoplasmic reticulum membrane"/>
    <property type="evidence" value="ECO:0007669"/>
    <property type="project" value="UniProtKB-SubCell"/>
</dbReference>
<evidence type="ECO:0000256" key="9">
    <source>
        <dbReference type="PIRNR" id="PIRNR017207"/>
    </source>
</evidence>
<dbReference type="PIRSF" id="PIRSF017207">
    <property type="entry name" value="UCP017207_TM-p85"/>
    <property type="match status" value="1"/>
</dbReference>
<evidence type="ECO:0000256" key="7">
    <source>
        <dbReference type="ARBA" id="ARBA00022989"/>
    </source>
</evidence>
<evidence type="ECO:0000256" key="6">
    <source>
        <dbReference type="ARBA" id="ARBA00022824"/>
    </source>
</evidence>
<proteinExistence type="inferred from homology"/>
<evidence type="ECO:0000256" key="3">
    <source>
        <dbReference type="ARBA" id="ARBA00011276"/>
    </source>
</evidence>
<dbReference type="Pfam" id="PF06417">
    <property type="entry name" value="EMC4"/>
    <property type="match status" value="1"/>
</dbReference>
<keyword evidence="11" id="KW-1185">Reference proteome</keyword>
<dbReference type="InParanoid" id="A0A1W4XD66"/>
<dbReference type="KEGG" id="apln:108743036"/>
<dbReference type="RefSeq" id="XP_018333944.1">
    <property type="nucleotide sequence ID" value="XM_018478442.2"/>
</dbReference>
<evidence type="ECO:0000256" key="2">
    <source>
        <dbReference type="ARBA" id="ARBA00007715"/>
    </source>
</evidence>
<evidence type="ECO:0000256" key="1">
    <source>
        <dbReference type="ARBA" id="ARBA00004477"/>
    </source>
</evidence>
<evidence type="ECO:0000256" key="8">
    <source>
        <dbReference type="ARBA" id="ARBA00023136"/>
    </source>
</evidence>
<comment type="subcellular location">
    <subcellularLocation>
        <location evidence="1">Endoplasmic reticulum membrane</location>
        <topology evidence="1">Multi-pass membrane protein</topology>
    </subcellularLocation>
</comment>
<comment type="similarity">
    <text evidence="2 9">Belongs to the EMC4 family.</text>
</comment>
<gene>
    <name evidence="12" type="primary">LOC108743036</name>
</gene>